<dbReference type="EMBL" id="MCAQ01000027">
    <property type="protein sequence ID" value="RKF32516.1"/>
    <property type="molecule type" value="Genomic_DNA"/>
</dbReference>
<dbReference type="RefSeq" id="WP_120335782.1">
    <property type="nucleotide sequence ID" value="NZ_MCAQ01000027.1"/>
</dbReference>
<evidence type="ECO:0000256" key="5">
    <source>
        <dbReference type="ARBA" id="ARBA00022989"/>
    </source>
</evidence>
<evidence type="ECO:0000313" key="9">
    <source>
        <dbReference type="EMBL" id="RKF32516.1"/>
    </source>
</evidence>
<evidence type="ECO:0000256" key="2">
    <source>
        <dbReference type="ARBA" id="ARBA00007400"/>
    </source>
</evidence>
<evidence type="ECO:0000256" key="6">
    <source>
        <dbReference type="ARBA" id="ARBA00023136"/>
    </source>
</evidence>
<evidence type="ECO:0000256" key="3">
    <source>
        <dbReference type="ARBA" id="ARBA00022475"/>
    </source>
</evidence>
<dbReference type="PANTHER" id="PTHR40074">
    <property type="entry name" value="O-ACETYLTRANSFERASE WECH"/>
    <property type="match status" value="1"/>
</dbReference>
<proteinExistence type="inferred from homology"/>
<dbReference type="GO" id="GO:0009246">
    <property type="term" value="P:enterobacterial common antigen biosynthetic process"/>
    <property type="evidence" value="ECO:0007669"/>
    <property type="project" value="TreeGrafter"/>
</dbReference>
<keyword evidence="3" id="KW-1003">Cell membrane</keyword>
<feature type="domain" description="Acyltransferase 3" evidence="8">
    <location>
        <begin position="19"/>
        <end position="349"/>
    </location>
</feature>
<dbReference type="InterPro" id="IPR002656">
    <property type="entry name" value="Acyl_transf_3_dom"/>
</dbReference>
<gene>
    <name evidence="9" type="ORF">BCY89_15190</name>
</gene>
<evidence type="ECO:0000256" key="4">
    <source>
        <dbReference type="ARBA" id="ARBA00022692"/>
    </source>
</evidence>
<name>A0A420FHV8_9SPHI</name>
<protein>
    <recommendedName>
        <fullName evidence="8">Acyltransferase 3 domain-containing protein</fullName>
    </recommendedName>
</protein>
<feature type="transmembrane region" description="Helical" evidence="7">
    <location>
        <begin position="62"/>
        <end position="85"/>
    </location>
</feature>
<keyword evidence="5 7" id="KW-1133">Transmembrane helix</keyword>
<dbReference type="AlphaFoldDB" id="A0A420FHV8"/>
<dbReference type="Proteomes" id="UP000286402">
    <property type="component" value="Unassembled WGS sequence"/>
</dbReference>
<comment type="caution">
    <text evidence="9">The sequence shown here is derived from an EMBL/GenBank/DDBJ whole genome shotgun (WGS) entry which is preliminary data.</text>
</comment>
<feature type="transmembrane region" description="Helical" evidence="7">
    <location>
        <begin position="21"/>
        <end position="42"/>
    </location>
</feature>
<dbReference type="Pfam" id="PF01757">
    <property type="entry name" value="Acyl_transf_3"/>
    <property type="match status" value="1"/>
</dbReference>
<keyword evidence="4 7" id="KW-0812">Transmembrane</keyword>
<accession>A0A420FHV8</accession>
<feature type="transmembrane region" description="Helical" evidence="7">
    <location>
        <begin position="301"/>
        <end position="326"/>
    </location>
</feature>
<feature type="transmembrane region" description="Helical" evidence="7">
    <location>
        <begin position="196"/>
        <end position="212"/>
    </location>
</feature>
<evidence type="ECO:0000313" key="10">
    <source>
        <dbReference type="Proteomes" id="UP000286402"/>
    </source>
</evidence>
<organism evidence="9 10">
    <name type="scientific">Sphingobacterium siyangense</name>
    <dbReference type="NCBI Taxonomy" id="459529"/>
    <lineage>
        <taxon>Bacteria</taxon>
        <taxon>Pseudomonadati</taxon>
        <taxon>Bacteroidota</taxon>
        <taxon>Sphingobacteriia</taxon>
        <taxon>Sphingobacteriales</taxon>
        <taxon>Sphingobacteriaceae</taxon>
        <taxon>Sphingobacterium</taxon>
    </lineage>
</organism>
<feature type="transmembrane region" description="Helical" evidence="7">
    <location>
        <begin position="245"/>
        <end position="264"/>
    </location>
</feature>
<keyword evidence="6 7" id="KW-0472">Membrane</keyword>
<evidence type="ECO:0000256" key="7">
    <source>
        <dbReference type="SAM" id="Phobius"/>
    </source>
</evidence>
<feature type="transmembrane region" description="Helical" evidence="7">
    <location>
        <begin position="106"/>
        <end position="128"/>
    </location>
</feature>
<evidence type="ECO:0000256" key="1">
    <source>
        <dbReference type="ARBA" id="ARBA00004651"/>
    </source>
</evidence>
<comment type="similarity">
    <text evidence="2">Belongs to the acyltransferase 3 family.</text>
</comment>
<reference evidence="9 10" key="1">
    <citation type="submission" date="2016-07" db="EMBL/GenBank/DDBJ databases">
        <title>Genome analysis of Sphingobacterium siyangense T12B17.</title>
        <authorList>
            <person name="Xu D."/>
            <person name="Su Y."/>
            <person name="Zheng S."/>
        </authorList>
    </citation>
    <scope>NUCLEOTIDE SEQUENCE [LARGE SCALE GENOMIC DNA]</scope>
    <source>
        <strain evidence="9 10">T12B17</strain>
    </source>
</reference>
<keyword evidence="10" id="KW-1185">Reference proteome</keyword>
<sequence length="376" mass="43446">MERDHSSSLTSATLLSKTIDFLRFPLIVGVVFIHTDFSNIIIQGSKQVNILHFPVFAHVFFLFSKLVFEVCVPLFFFISGFLFFYRTESFTFEVYLKKLKSRLHSLFIPYIFWNFAVLLFFFLAQTFFGGLLSGANKPIVQYSISDWLWSFWDTSHIHVQATKNLPINSPFWFIRDLMVLVVLSPIVYILIKKLHLFAVLIIGGIWVCNPYFYLPGWSTVSFFFFSAGAYFSLHKKNFVLIMKSFLPWSTPCYILLLVGAFYSLGGGWWSYSYCANVLVGLITVVAVTASFIEKGHWRPNYFLASASFFIFAYHRLPLVFIIKFLFNQIRPQTDATLLFLYFLCPAIIILLGLLFYWAIKKLLPSFTAVICGGRLS</sequence>
<feature type="transmembrane region" description="Helical" evidence="7">
    <location>
        <begin position="172"/>
        <end position="191"/>
    </location>
</feature>
<dbReference type="PANTHER" id="PTHR40074:SF2">
    <property type="entry name" value="O-ACETYLTRANSFERASE WECH"/>
    <property type="match status" value="1"/>
</dbReference>
<evidence type="ECO:0000259" key="8">
    <source>
        <dbReference type="Pfam" id="PF01757"/>
    </source>
</evidence>
<feature type="transmembrane region" description="Helical" evidence="7">
    <location>
        <begin position="270"/>
        <end position="289"/>
    </location>
</feature>
<dbReference type="GO" id="GO:0005886">
    <property type="term" value="C:plasma membrane"/>
    <property type="evidence" value="ECO:0007669"/>
    <property type="project" value="UniProtKB-SubCell"/>
</dbReference>
<feature type="transmembrane region" description="Helical" evidence="7">
    <location>
        <begin position="338"/>
        <end position="359"/>
    </location>
</feature>
<comment type="subcellular location">
    <subcellularLocation>
        <location evidence="1">Cell membrane</location>
        <topology evidence="1">Multi-pass membrane protein</topology>
    </subcellularLocation>
</comment>
<dbReference type="GO" id="GO:0016413">
    <property type="term" value="F:O-acetyltransferase activity"/>
    <property type="evidence" value="ECO:0007669"/>
    <property type="project" value="TreeGrafter"/>
</dbReference>